<proteinExistence type="inferred from homology"/>
<name>A0A383RAI8_PAEAL</name>
<evidence type="ECO:0000313" key="4">
    <source>
        <dbReference type="EMBL" id="SYX83978.1"/>
    </source>
</evidence>
<accession>A0A383RAI8</accession>
<dbReference type="GO" id="GO:0009052">
    <property type="term" value="P:pentose-phosphate shunt, non-oxidative branch"/>
    <property type="evidence" value="ECO:0007669"/>
    <property type="project" value="UniProtKB-UniRule"/>
</dbReference>
<protein>
    <recommendedName>
        <fullName evidence="3">Ribose-5-phosphate isomerase A</fullName>
        <ecNumber evidence="3">5.3.1.6</ecNumber>
    </recommendedName>
    <alternativeName>
        <fullName evidence="3">Phosphoriboisomerase A</fullName>
        <shortName evidence="3">PRI</shortName>
    </alternativeName>
</protein>
<evidence type="ECO:0000256" key="3">
    <source>
        <dbReference type="HAMAP-Rule" id="MF_00170"/>
    </source>
</evidence>
<dbReference type="GO" id="GO:0004751">
    <property type="term" value="F:ribose-5-phosphate isomerase activity"/>
    <property type="evidence" value="ECO:0007669"/>
    <property type="project" value="UniProtKB-UniRule"/>
</dbReference>
<comment type="catalytic activity">
    <reaction evidence="1 3">
        <text>aldehydo-D-ribose 5-phosphate = D-ribulose 5-phosphate</text>
        <dbReference type="Rhea" id="RHEA:14657"/>
        <dbReference type="ChEBI" id="CHEBI:58121"/>
        <dbReference type="ChEBI" id="CHEBI:58273"/>
        <dbReference type="EC" id="5.3.1.6"/>
    </reaction>
</comment>
<dbReference type="CDD" id="cd01398">
    <property type="entry name" value="RPI_A"/>
    <property type="match status" value="1"/>
</dbReference>
<dbReference type="GO" id="GO:0005829">
    <property type="term" value="C:cytosol"/>
    <property type="evidence" value="ECO:0007669"/>
    <property type="project" value="TreeGrafter"/>
</dbReference>
<dbReference type="Proteomes" id="UP000304148">
    <property type="component" value="Chromosome"/>
</dbReference>
<dbReference type="InterPro" id="IPR020672">
    <property type="entry name" value="Ribose5P_isomerase_typA_subgr"/>
</dbReference>
<feature type="active site" description="Proton acceptor" evidence="3">
    <location>
        <position position="106"/>
    </location>
</feature>
<dbReference type="EC" id="5.3.1.6" evidence="3"/>
<dbReference type="RefSeq" id="WP_138185953.1">
    <property type="nucleotide sequence ID" value="NZ_LS992241.1"/>
</dbReference>
<comment type="similarity">
    <text evidence="3">Belongs to the ribose 5-phosphate isomerase family.</text>
</comment>
<dbReference type="Gene3D" id="3.40.50.1360">
    <property type="match status" value="1"/>
</dbReference>
<evidence type="ECO:0000256" key="1">
    <source>
        <dbReference type="ARBA" id="ARBA00001713"/>
    </source>
</evidence>
<dbReference type="EMBL" id="LS992241">
    <property type="protein sequence ID" value="SYX83978.1"/>
    <property type="molecule type" value="Genomic_DNA"/>
</dbReference>
<organism evidence="4 5">
    <name type="scientific">Paenibacillus alvei</name>
    <name type="common">Bacillus alvei</name>
    <dbReference type="NCBI Taxonomy" id="44250"/>
    <lineage>
        <taxon>Bacteria</taxon>
        <taxon>Bacillati</taxon>
        <taxon>Bacillota</taxon>
        <taxon>Bacilli</taxon>
        <taxon>Bacillales</taxon>
        <taxon>Paenibacillaceae</taxon>
        <taxon>Paenibacillus</taxon>
    </lineage>
</organism>
<dbReference type="InterPro" id="IPR037171">
    <property type="entry name" value="NagB/RpiA_transferase-like"/>
</dbReference>
<dbReference type="PANTHER" id="PTHR11934:SF0">
    <property type="entry name" value="RIBOSE-5-PHOSPHATE ISOMERASE"/>
    <property type="match status" value="1"/>
</dbReference>
<sequence length="231" mass="25209">MTNYEQEKKLAALTALAYVEDKMIIGIGSGSTASHFIQLLGEKVREGLQVIGVPTSKETERLCTLLGIPLITTQIPDKIDLTVDGADEFDPYLRLIKGGGGYLLKEKLVASCSARTVIITDSSKQASVLGRTYALPIEVIPLMWSQIAKKLRDLGGEAKLRSFGTPPVPYLSENGNYILDCKFASIDQPERLAHKLSRMIGVVEHGLFIGIADEVIMGENEGTRYFHVGSI</sequence>
<dbReference type="UniPathway" id="UPA00115">
    <property type="reaction ID" value="UER00412"/>
</dbReference>
<dbReference type="HAMAP" id="MF_00170">
    <property type="entry name" value="Rib_5P_isom_A"/>
    <property type="match status" value="1"/>
</dbReference>
<dbReference type="GO" id="GO:0006014">
    <property type="term" value="P:D-ribose metabolic process"/>
    <property type="evidence" value="ECO:0007669"/>
    <property type="project" value="TreeGrafter"/>
</dbReference>
<dbReference type="FunFam" id="3.40.50.1360:FF:000001">
    <property type="entry name" value="Ribose-5-phosphate isomerase A"/>
    <property type="match status" value="1"/>
</dbReference>
<comment type="pathway">
    <text evidence="3">Carbohydrate degradation; pentose phosphate pathway; D-ribose 5-phosphate from D-ribulose 5-phosphate (non-oxidative stage): step 1/1.</text>
</comment>
<dbReference type="Pfam" id="PF06026">
    <property type="entry name" value="Rib_5-P_isom_A"/>
    <property type="match status" value="1"/>
</dbReference>
<dbReference type="AlphaFoldDB" id="A0A383RAI8"/>
<evidence type="ECO:0000313" key="5">
    <source>
        <dbReference type="Proteomes" id="UP000304148"/>
    </source>
</evidence>
<dbReference type="SUPFAM" id="SSF100950">
    <property type="entry name" value="NagB/RpiA/CoA transferase-like"/>
    <property type="match status" value="1"/>
</dbReference>
<comment type="function">
    <text evidence="3">Catalyzes the reversible conversion of ribose-5-phosphate to ribulose 5-phosphate.</text>
</comment>
<feature type="binding site" evidence="3">
    <location>
        <begin position="84"/>
        <end position="87"/>
    </location>
    <ligand>
        <name>substrate</name>
    </ligand>
</feature>
<evidence type="ECO:0000256" key="2">
    <source>
        <dbReference type="ARBA" id="ARBA00023235"/>
    </source>
</evidence>
<feature type="binding site" evidence="3">
    <location>
        <begin position="29"/>
        <end position="32"/>
    </location>
    <ligand>
        <name>substrate</name>
    </ligand>
</feature>
<dbReference type="NCBIfam" id="NF001924">
    <property type="entry name" value="PRK00702.1"/>
    <property type="match status" value="1"/>
</dbReference>
<dbReference type="PANTHER" id="PTHR11934">
    <property type="entry name" value="RIBOSE-5-PHOSPHATE ISOMERASE"/>
    <property type="match status" value="1"/>
</dbReference>
<dbReference type="NCBIfam" id="TIGR00021">
    <property type="entry name" value="rpiA"/>
    <property type="match status" value="1"/>
</dbReference>
<feature type="binding site" evidence="3">
    <location>
        <begin position="97"/>
        <end position="100"/>
    </location>
    <ligand>
        <name>substrate</name>
    </ligand>
</feature>
<reference evidence="5" key="1">
    <citation type="submission" date="2018-08" db="EMBL/GenBank/DDBJ databases">
        <authorList>
            <person name="Chevrot R."/>
        </authorList>
    </citation>
    <scope>NUCLEOTIDE SEQUENCE [LARGE SCALE GENOMIC DNA]</scope>
</reference>
<gene>
    <name evidence="3 4" type="primary">rpiA</name>
    <name evidence="4" type="ORF">PBLR_12400</name>
</gene>
<comment type="subunit">
    <text evidence="3">Homodimer.</text>
</comment>
<dbReference type="InterPro" id="IPR004788">
    <property type="entry name" value="Ribose5P_isomerase_type_A"/>
</dbReference>
<keyword evidence="2 3" id="KW-0413">Isomerase</keyword>
<feature type="binding site" evidence="3">
    <location>
        <position position="124"/>
    </location>
    <ligand>
        <name>substrate</name>
    </ligand>
</feature>
<dbReference type="Gene3D" id="3.30.70.260">
    <property type="match status" value="1"/>
</dbReference>
<dbReference type="SUPFAM" id="SSF75445">
    <property type="entry name" value="D-ribose-5-phosphate isomerase (RpiA), lid domain"/>
    <property type="match status" value="1"/>
</dbReference>